<dbReference type="EMBL" id="AP014924">
    <property type="protein sequence ID" value="BAS26738.1"/>
    <property type="molecule type" value="Genomic_DNA"/>
</dbReference>
<keyword evidence="6 7" id="KW-0472">Membrane</keyword>
<evidence type="ECO:0000313" key="11">
    <source>
        <dbReference type="Proteomes" id="UP000065807"/>
    </source>
</evidence>
<accession>A0A0K2SI08</accession>
<dbReference type="AlphaFoldDB" id="A0A0K2SI08"/>
<name>A0A0K2SI08_LIMPI</name>
<evidence type="ECO:0000256" key="1">
    <source>
        <dbReference type="ARBA" id="ARBA00004651"/>
    </source>
</evidence>
<sequence>MNLSRRDPHTADRMGTPRLSDAEWQAERRSGQVERLLTVLGPLLILALWEMLSRAEVVDPRFFPPPSRIVLRLGQMIASGDLWWHAEVSLGRIAAGFLMGALPGVILGLAIGLYRPVRALLTPLIGALMPIPTMALVPLIMILFGLGELSKWVTIATSVFFPVVINTAAGVASIDPIYIDVARNYGASRWSFFTRIALPGALPVMFEGLQMGQAIALLTIVAAEMVAASRGVGYLIWTSYKTFQIAQMFVGLLVIASLGYLFSLALRALAHRLTPWR</sequence>
<dbReference type="InterPro" id="IPR000515">
    <property type="entry name" value="MetI-like"/>
</dbReference>
<evidence type="ECO:0000256" key="6">
    <source>
        <dbReference type="ARBA" id="ARBA00023136"/>
    </source>
</evidence>
<feature type="transmembrane region" description="Helical" evidence="7">
    <location>
        <begin position="121"/>
        <end position="146"/>
    </location>
</feature>
<reference evidence="11" key="2">
    <citation type="journal article" date="2016" name="Int. J. Syst. Evol. Microbiol.">
        <title>Complete genome sequence and cell structure of Limnochorda pilosa, a Gram-negative spore-former within the phylum Firmicutes.</title>
        <authorList>
            <person name="Watanabe M."/>
            <person name="Kojima H."/>
            <person name="Fukui M."/>
        </authorList>
    </citation>
    <scope>NUCLEOTIDE SEQUENCE [LARGE SCALE GENOMIC DNA]</scope>
    <source>
        <strain evidence="11">HC45</strain>
    </source>
</reference>
<feature type="transmembrane region" description="Helical" evidence="7">
    <location>
        <begin position="190"/>
        <end position="209"/>
    </location>
</feature>
<feature type="transmembrane region" description="Helical" evidence="7">
    <location>
        <begin position="249"/>
        <end position="270"/>
    </location>
</feature>
<dbReference type="Proteomes" id="UP000065807">
    <property type="component" value="Chromosome"/>
</dbReference>
<dbReference type="Pfam" id="PF00528">
    <property type="entry name" value="BPD_transp_1"/>
    <property type="match status" value="1"/>
</dbReference>
<feature type="compositionally biased region" description="Basic and acidic residues" evidence="8">
    <location>
        <begin position="1"/>
        <end position="12"/>
    </location>
</feature>
<reference evidence="11" key="1">
    <citation type="submission" date="2015-07" db="EMBL/GenBank/DDBJ databases">
        <title>Complete genome sequence and phylogenetic analysis of Limnochorda pilosa.</title>
        <authorList>
            <person name="Watanabe M."/>
            <person name="Kojima H."/>
            <person name="Fukui M."/>
        </authorList>
    </citation>
    <scope>NUCLEOTIDE SEQUENCE [LARGE SCALE GENOMIC DNA]</scope>
    <source>
        <strain evidence="11">HC45</strain>
    </source>
</reference>
<dbReference type="PROSITE" id="PS50928">
    <property type="entry name" value="ABC_TM1"/>
    <property type="match status" value="1"/>
</dbReference>
<keyword evidence="4 7" id="KW-0812">Transmembrane</keyword>
<dbReference type="GO" id="GO:0042918">
    <property type="term" value="P:alkanesulfonate transmembrane transport"/>
    <property type="evidence" value="ECO:0007669"/>
    <property type="project" value="UniProtKB-ARBA"/>
</dbReference>
<keyword evidence="2 7" id="KW-0813">Transport</keyword>
<dbReference type="STRING" id="1555112.LIP_0881"/>
<evidence type="ECO:0000256" key="3">
    <source>
        <dbReference type="ARBA" id="ARBA00022475"/>
    </source>
</evidence>
<evidence type="ECO:0000256" key="7">
    <source>
        <dbReference type="RuleBase" id="RU363032"/>
    </source>
</evidence>
<protein>
    <submittedName>
        <fullName evidence="10">Taurine ABC transporter permease</fullName>
    </submittedName>
</protein>
<evidence type="ECO:0000256" key="8">
    <source>
        <dbReference type="SAM" id="MobiDB-lite"/>
    </source>
</evidence>
<feature type="transmembrane region" description="Helical" evidence="7">
    <location>
        <begin position="93"/>
        <end position="114"/>
    </location>
</feature>
<dbReference type="SUPFAM" id="SSF161098">
    <property type="entry name" value="MetI-like"/>
    <property type="match status" value="1"/>
</dbReference>
<gene>
    <name evidence="10" type="ORF">LIP_0881</name>
</gene>
<feature type="transmembrane region" description="Helical" evidence="7">
    <location>
        <begin position="152"/>
        <end position="178"/>
    </location>
</feature>
<evidence type="ECO:0000256" key="2">
    <source>
        <dbReference type="ARBA" id="ARBA00022448"/>
    </source>
</evidence>
<organism evidence="10 11">
    <name type="scientific">Limnochorda pilosa</name>
    <dbReference type="NCBI Taxonomy" id="1555112"/>
    <lineage>
        <taxon>Bacteria</taxon>
        <taxon>Bacillati</taxon>
        <taxon>Bacillota</taxon>
        <taxon>Limnochordia</taxon>
        <taxon>Limnochordales</taxon>
        <taxon>Limnochordaceae</taxon>
        <taxon>Limnochorda</taxon>
    </lineage>
</organism>
<dbReference type="PATRIC" id="fig|1555112.3.peg.917"/>
<dbReference type="PANTHER" id="PTHR30151">
    <property type="entry name" value="ALKANE SULFONATE ABC TRANSPORTER-RELATED, MEMBRANE SUBUNIT"/>
    <property type="match status" value="1"/>
</dbReference>
<comment type="similarity">
    <text evidence="7">Belongs to the binding-protein-dependent transport system permease family.</text>
</comment>
<feature type="transmembrane region" description="Helical" evidence="7">
    <location>
        <begin position="36"/>
        <end position="52"/>
    </location>
</feature>
<dbReference type="PANTHER" id="PTHR30151:SF25">
    <property type="entry name" value="TAURINE TRANSPORT SYSTEM PERMEASE PROTEIN TAUC"/>
    <property type="match status" value="1"/>
</dbReference>
<dbReference type="CDD" id="cd06261">
    <property type="entry name" value="TM_PBP2"/>
    <property type="match status" value="1"/>
</dbReference>
<feature type="domain" description="ABC transmembrane type-1" evidence="9">
    <location>
        <begin position="86"/>
        <end position="270"/>
    </location>
</feature>
<dbReference type="FunFam" id="1.10.3720.10:FF:000003">
    <property type="entry name" value="Aliphatic sulfonate ABC transporter permease"/>
    <property type="match status" value="1"/>
</dbReference>
<dbReference type="Gene3D" id="1.10.3720.10">
    <property type="entry name" value="MetI-like"/>
    <property type="match status" value="1"/>
</dbReference>
<evidence type="ECO:0000259" key="9">
    <source>
        <dbReference type="PROSITE" id="PS50928"/>
    </source>
</evidence>
<dbReference type="GO" id="GO:0005886">
    <property type="term" value="C:plasma membrane"/>
    <property type="evidence" value="ECO:0007669"/>
    <property type="project" value="UniProtKB-SubCell"/>
</dbReference>
<dbReference type="InterPro" id="IPR035906">
    <property type="entry name" value="MetI-like_sf"/>
</dbReference>
<keyword evidence="11" id="KW-1185">Reference proteome</keyword>
<evidence type="ECO:0000313" key="10">
    <source>
        <dbReference type="EMBL" id="BAS26738.1"/>
    </source>
</evidence>
<feature type="transmembrane region" description="Helical" evidence="7">
    <location>
        <begin position="215"/>
        <end position="237"/>
    </location>
</feature>
<evidence type="ECO:0000256" key="5">
    <source>
        <dbReference type="ARBA" id="ARBA00022989"/>
    </source>
</evidence>
<keyword evidence="5 7" id="KW-1133">Transmembrane helix</keyword>
<feature type="region of interest" description="Disordered" evidence="8">
    <location>
        <begin position="1"/>
        <end position="22"/>
    </location>
</feature>
<comment type="subcellular location">
    <subcellularLocation>
        <location evidence="1 7">Cell membrane</location>
        <topology evidence="1 7">Multi-pass membrane protein</topology>
    </subcellularLocation>
</comment>
<keyword evidence="3" id="KW-1003">Cell membrane</keyword>
<proteinExistence type="inferred from homology"/>
<dbReference type="GO" id="GO:0010438">
    <property type="term" value="P:cellular response to sulfur starvation"/>
    <property type="evidence" value="ECO:0007669"/>
    <property type="project" value="TreeGrafter"/>
</dbReference>
<evidence type="ECO:0000256" key="4">
    <source>
        <dbReference type="ARBA" id="ARBA00022692"/>
    </source>
</evidence>
<dbReference type="KEGG" id="lpil:LIP_0881"/>